<evidence type="ECO:0000256" key="4">
    <source>
        <dbReference type="ARBA" id="ARBA00022825"/>
    </source>
</evidence>
<evidence type="ECO:0000256" key="7">
    <source>
        <dbReference type="RuleBase" id="RU003355"/>
    </source>
</evidence>
<evidence type="ECO:0000313" key="10">
    <source>
        <dbReference type="Proteomes" id="UP000251213"/>
    </source>
</evidence>
<protein>
    <submittedName>
        <fullName evidence="9">Peptidase S8</fullName>
    </submittedName>
</protein>
<feature type="active site" description="Charge relay system" evidence="5 6">
    <location>
        <position position="372"/>
    </location>
</feature>
<proteinExistence type="inferred from homology"/>
<keyword evidence="10" id="KW-1185">Reference proteome</keyword>
<dbReference type="GO" id="GO:0004252">
    <property type="term" value="F:serine-type endopeptidase activity"/>
    <property type="evidence" value="ECO:0007669"/>
    <property type="project" value="UniProtKB-UniRule"/>
</dbReference>
<dbReference type="EMBL" id="QJKK01000003">
    <property type="protein sequence ID" value="RAL25721.1"/>
    <property type="molecule type" value="Genomic_DNA"/>
</dbReference>
<dbReference type="OrthoDB" id="9798386at2"/>
<gene>
    <name evidence="9" type="ORF">DL897_06505</name>
</gene>
<dbReference type="Pfam" id="PF00082">
    <property type="entry name" value="Peptidase_S8"/>
    <property type="match status" value="1"/>
</dbReference>
<keyword evidence="3 6" id="KW-0378">Hydrolase</keyword>
<dbReference type="InterPro" id="IPR015500">
    <property type="entry name" value="Peptidase_S8_subtilisin-rel"/>
</dbReference>
<dbReference type="CDD" id="cd07487">
    <property type="entry name" value="Peptidases_S8_1"/>
    <property type="match status" value="1"/>
</dbReference>
<dbReference type="SUPFAM" id="SSF52743">
    <property type="entry name" value="Subtilisin-like"/>
    <property type="match status" value="1"/>
</dbReference>
<dbReference type="InterPro" id="IPR000209">
    <property type="entry name" value="Peptidase_S8/S53_dom"/>
</dbReference>
<feature type="active site" description="Charge relay system" evidence="5 6">
    <location>
        <position position="180"/>
    </location>
</feature>
<dbReference type="Gene3D" id="3.40.50.200">
    <property type="entry name" value="Peptidase S8/S53 domain"/>
    <property type="match status" value="1"/>
</dbReference>
<organism evidence="9 10">
    <name type="scientific">Thermoflavimicrobium daqui</name>
    <dbReference type="NCBI Taxonomy" id="2137476"/>
    <lineage>
        <taxon>Bacteria</taxon>
        <taxon>Bacillati</taxon>
        <taxon>Bacillota</taxon>
        <taxon>Bacilli</taxon>
        <taxon>Bacillales</taxon>
        <taxon>Thermoactinomycetaceae</taxon>
        <taxon>Thermoflavimicrobium</taxon>
    </lineage>
</organism>
<evidence type="ECO:0000259" key="8">
    <source>
        <dbReference type="Pfam" id="PF00082"/>
    </source>
</evidence>
<reference evidence="9 10" key="2">
    <citation type="submission" date="2018-06" db="EMBL/GenBank/DDBJ databases">
        <authorList>
            <person name="Zhirakovskaya E."/>
        </authorList>
    </citation>
    <scope>NUCLEOTIDE SEQUENCE [LARGE SCALE GENOMIC DNA]</scope>
    <source>
        <strain evidence="9 10">FBKL4.011</strain>
    </source>
</reference>
<dbReference type="InterPro" id="IPR036852">
    <property type="entry name" value="Peptidase_S8/S53_dom_sf"/>
</dbReference>
<evidence type="ECO:0000256" key="5">
    <source>
        <dbReference type="PIRSR" id="PIRSR615500-1"/>
    </source>
</evidence>
<reference evidence="9 10" key="1">
    <citation type="submission" date="2018-06" db="EMBL/GenBank/DDBJ databases">
        <title>Thermoflavimicrobium daqus sp. nov., a thermophilic microbe isolated from Moutai-flavour Daqu.</title>
        <authorList>
            <person name="Wang X."/>
            <person name="Zhou H."/>
        </authorList>
    </citation>
    <scope>NUCLEOTIDE SEQUENCE [LARGE SCALE GENOMIC DNA]</scope>
    <source>
        <strain evidence="9 10">FBKL4.011</strain>
    </source>
</reference>
<dbReference type="Proteomes" id="UP000251213">
    <property type="component" value="Unassembled WGS sequence"/>
</dbReference>
<dbReference type="AlphaFoldDB" id="A0A364K5Y6"/>
<dbReference type="PROSITE" id="PS00138">
    <property type="entry name" value="SUBTILASE_SER"/>
    <property type="match status" value="1"/>
</dbReference>
<comment type="caution">
    <text evidence="9">The sequence shown here is derived from an EMBL/GenBank/DDBJ whole genome shotgun (WGS) entry which is preliminary data.</text>
</comment>
<dbReference type="PROSITE" id="PS00136">
    <property type="entry name" value="SUBTILASE_ASP"/>
    <property type="match status" value="1"/>
</dbReference>
<name>A0A364K5Y6_9BACL</name>
<dbReference type="InterPro" id="IPR022398">
    <property type="entry name" value="Peptidase_S8_His-AS"/>
</dbReference>
<dbReference type="InterPro" id="IPR023827">
    <property type="entry name" value="Peptidase_S8_Asp-AS"/>
</dbReference>
<keyword evidence="4 6" id="KW-0720">Serine protease</keyword>
<feature type="domain" description="Peptidase S8/S53" evidence="8">
    <location>
        <begin position="139"/>
        <end position="417"/>
    </location>
</feature>
<sequence length="432" mass="47226">MERGSNMDTKWMIEHQSRLDQNLHSYLLDRLLKLKYIPFVLMQSLLKRMKVSVLIQWDESRSNQFTTIHNPLTQQGFPVKKYIRSIHTFSLPLSIASLQQLLSIRDIKKIYLDRKVKVCLDVATPTTQSPQIWSKGNEGNGVTIAIVDTGIAPHPDINSRLIAFHDIINQKSNPYDDNGHGTHCAGCAAGDGNQSNGKYKGPAPKASLVGVKVLGKSGEGNLSNVIAGIDWCIEHQKQYNIRVISLSLGSETKDSYKDDPVCQVVQKAWDKGIVVVAAAGNSGPHEKTIASPGITPDIITVGATDSKRTLSREDDHVASFSSRGPTPDGMIKPDIVAPGTDIISLRSKGSYLDLFMFRNRVGSDYFKLSGTSMATPIVAGITALLLSEYPNLSPNEIKNLLLNNTFPLQNESETAQGKGLVDAIKAYSNSGQ</sequence>
<dbReference type="PANTHER" id="PTHR43806">
    <property type="entry name" value="PEPTIDASE S8"/>
    <property type="match status" value="1"/>
</dbReference>
<dbReference type="PRINTS" id="PR00723">
    <property type="entry name" value="SUBTILISIN"/>
</dbReference>
<evidence type="ECO:0000313" key="9">
    <source>
        <dbReference type="EMBL" id="RAL25721.1"/>
    </source>
</evidence>
<dbReference type="InterPro" id="IPR023828">
    <property type="entry name" value="Peptidase_S8_Ser-AS"/>
</dbReference>
<dbReference type="InterPro" id="IPR050131">
    <property type="entry name" value="Peptidase_S8_subtilisin-like"/>
</dbReference>
<dbReference type="PANTHER" id="PTHR43806:SF65">
    <property type="entry name" value="SERINE PROTEASE APRX"/>
    <property type="match status" value="1"/>
</dbReference>
<feature type="active site" description="Charge relay system" evidence="5 6">
    <location>
        <position position="148"/>
    </location>
</feature>
<comment type="similarity">
    <text evidence="1 6 7">Belongs to the peptidase S8 family.</text>
</comment>
<evidence type="ECO:0000256" key="3">
    <source>
        <dbReference type="ARBA" id="ARBA00022801"/>
    </source>
</evidence>
<dbReference type="GO" id="GO:0006508">
    <property type="term" value="P:proteolysis"/>
    <property type="evidence" value="ECO:0007669"/>
    <property type="project" value="UniProtKB-KW"/>
</dbReference>
<accession>A0A364K5Y6</accession>
<evidence type="ECO:0000256" key="6">
    <source>
        <dbReference type="PROSITE-ProRule" id="PRU01240"/>
    </source>
</evidence>
<dbReference type="PROSITE" id="PS51892">
    <property type="entry name" value="SUBTILASE"/>
    <property type="match status" value="1"/>
</dbReference>
<evidence type="ECO:0000256" key="2">
    <source>
        <dbReference type="ARBA" id="ARBA00022670"/>
    </source>
</evidence>
<evidence type="ECO:0000256" key="1">
    <source>
        <dbReference type="ARBA" id="ARBA00011073"/>
    </source>
</evidence>
<dbReference type="PROSITE" id="PS00137">
    <property type="entry name" value="SUBTILASE_HIS"/>
    <property type="match status" value="1"/>
</dbReference>
<keyword evidence="2 6" id="KW-0645">Protease</keyword>